<proteinExistence type="predicted"/>
<protein>
    <submittedName>
        <fullName evidence="2">Uncharacterized protein</fullName>
    </submittedName>
</protein>
<evidence type="ECO:0000313" key="2">
    <source>
        <dbReference type="EMBL" id="GAA4195464.1"/>
    </source>
</evidence>
<feature type="region of interest" description="Disordered" evidence="1">
    <location>
        <begin position="1"/>
        <end position="31"/>
    </location>
</feature>
<accession>A0ABP8B1I5</accession>
<evidence type="ECO:0000313" key="3">
    <source>
        <dbReference type="Proteomes" id="UP001501251"/>
    </source>
</evidence>
<evidence type="ECO:0000256" key="1">
    <source>
        <dbReference type="SAM" id="MobiDB-lite"/>
    </source>
</evidence>
<gene>
    <name evidence="2" type="ORF">GCM10022252_41300</name>
</gene>
<name>A0ABP8B1I5_9ACTN</name>
<organism evidence="2 3">
    <name type="scientific">Streptosporangium oxazolinicum</name>
    <dbReference type="NCBI Taxonomy" id="909287"/>
    <lineage>
        <taxon>Bacteria</taxon>
        <taxon>Bacillati</taxon>
        <taxon>Actinomycetota</taxon>
        <taxon>Actinomycetes</taxon>
        <taxon>Streptosporangiales</taxon>
        <taxon>Streptosporangiaceae</taxon>
        <taxon>Streptosporangium</taxon>
    </lineage>
</organism>
<sequence length="104" mass="10883">MVKGPASARLAQESSDNGSLMGRPRPTFMGFNLRKGMRKKTAAPPPPRAVIGRGALPILRRLSGELDPWSATILPTTGHKAPVGYATAGGCSATPSGWLIGKIF</sequence>
<comment type="caution">
    <text evidence="2">The sequence shown here is derived from an EMBL/GenBank/DDBJ whole genome shotgun (WGS) entry which is preliminary data.</text>
</comment>
<dbReference type="EMBL" id="BAABAQ010000007">
    <property type="protein sequence ID" value="GAA4195464.1"/>
    <property type="molecule type" value="Genomic_DNA"/>
</dbReference>
<dbReference type="Proteomes" id="UP001501251">
    <property type="component" value="Unassembled WGS sequence"/>
</dbReference>
<reference evidence="3" key="1">
    <citation type="journal article" date="2019" name="Int. J. Syst. Evol. Microbiol.">
        <title>The Global Catalogue of Microorganisms (GCM) 10K type strain sequencing project: providing services to taxonomists for standard genome sequencing and annotation.</title>
        <authorList>
            <consortium name="The Broad Institute Genomics Platform"/>
            <consortium name="The Broad Institute Genome Sequencing Center for Infectious Disease"/>
            <person name="Wu L."/>
            <person name="Ma J."/>
        </authorList>
    </citation>
    <scope>NUCLEOTIDE SEQUENCE [LARGE SCALE GENOMIC DNA]</scope>
    <source>
        <strain evidence="3">JCM 17388</strain>
    </source>
</reference>
<keyword evidence="3" id="KW-1185">Reference proteome</keyword>